<dbReference type="PANTHER" id="PTHR30576">
    <property type="entry name" value="COLANIC BIOSYNTHESIS UDP-GLUCOSE LIPID CARRIER TRANSFERASE"/>
    <property type="match status" value="1"/>
</dbReference>
<organism evidence="9 10">
    <name type="scientific">Actinomadura fibrosa</name>
    <dbReference type="NCBI Taxonomy" id="111802"/>
    <lineage>
        <taxon>Bacteria</taxon>
        <taxon>Bacillati</taxon>
        <taxon>Actinomycetota</taxon>
        <taxon>Actinomycetes</taxon>
        <taxon>Streptosporangiales</taxon>
        <taxon>Thermomonosporaceae</taxon>
        <taxon>Actinomadura</taxon>
    </lineage>
</organism>
<sequence>MSIVDHHEATVPLGRARRSSGTRSWISNHVRLAIAVDFCCALAAGVAGFLFRFGDQTSAPRPDALLAAALPLIWVAWTAASRAYDARIFGAGSEEYRRILDAGISLTAAVAIMSYSTKAEVARGFVVFTLPAVTALSLLGRYRLRKHLHGRRARGECLRRAVAVGHREAVTELVREFGRARHHGMQIVAACLPDDGGHDRVGNVPVAGGMGEVADVVRRAEADAVAVLACPELAGVELRRLAWQLEKTDTELLVASALLDIAGPRTSIRPVAGLPLLHVEHPELTGARRIVKALFDRTVAAVALVLLAPVWALTALLIRLDDPGPAFFSQERVGRDGHGFRMIKFRTMVVDAERRRRELEDGLPDGAATRGGVLFKLRDDPRVTRLGGLLRRWSIDELPQLVNVLRGEMSLVGPRPPLPDEVDRYGGDVFRRLAVKPGMTGLWQVSGRSDLSWEESVRLDLRYIENWSLAMDMQILWKTLAAVVRGSGAY</sequence>
<evidence type="ECO:0000256" key="5">
    <source>
        <dbReference type="ARBA" id="ARBA00022989"/>
    </source>
</evidence>
<dbReference type="NCBIfam" id="TIGR03025">
    <property type="entry name" value="EPS_sugtrans"/>
    <property type="match status" value="1"/>
</dbReference>
<comment type="subcellular location">
    <subcellularLocation>
        <location evidence="1">Membrane</location>
        <topology evidence="1">Multi-pass membrane protein</topology>
    </subcellularLocation>
</comment>
<keyword evidence="4 7" id="KW-0812">Transmembrane</keyword>
<evidence type="ECO:0000313" key="10">
    <source>
        <dbReference type="Proteomes" id="UP001597063"/>
    </source>
</evidence>
<accession>A0ABW2XT87</accession>
<dbReference type="PANTHER" id="PTHR30576:SF10">
    <property type="entry name" value="SLL5057 PROTEIN"/>
    <property type="match status" value="1"/>
</dbReference>
<dbReference type="Proteomes" id="UP001597063">
    <property type="component" value="Unassembled WGS sequence"/>
</dbReference>
<reference evidence="10" key="1">
    <citation type="journal article" date="2019" name="Int. J. Syst. Evol. Microbiol.">
        <title>The Global Catalogue of Microorganisms (GCM) 10K type strain sequencing project: providing services to taxonomists for standard genome sequencing and annotation.</title>
        <authorList>
            <consortium name="The Broad Institute Genomics Platform"/>
            <consortium name="The Broad Institute Genome Sequencing Center for Infectious Disease"/>
            <person name="Wu L."/>
            <person name="Ma J."/>
        </authorList>
    </citation>
    <scope>NUCLEOTIDE SEQUENCE [LARGE SCALE GENOMIC DNA]</scope>
    <source>
        <strain evidence="10">JCM 9371</strain>
    </source>
</reference>
<keyword evidence="5 7" id="KW-1133">Transmembrane helix</keyword>
<gene>
    <name evidence="9" type="ORF">ACFQZM_26890</name>
</gene>
<keyword evidence="6 7" id="KW-0472">Membrane</keyword>
<evidence type="ECO:0000313" key="9">
    <source>
        <dbReference type="EMBL" id="MFD0688147.1"/>
    </source>
</evidence>
<evidence type="ECO:0000259" key="8">
    <source>
        <dbReference type="Pfam" id="PF02397"/>
    </source>
</evidence>
<protein>
    <submittedName>
        <fullName evidence="9">Sugar transferase</fullName>
        <ecNumber evidence="9">2.7.8.-</ecNumber>
    </submittedName>
</protein>
<comment type="caution">
    <text evidence="9">The sequence shown here is derived from an EMBL/GenBank/DDBJ whole genome shotgun (WGS) entry which is preliminary data.</text>
</comment>
<feature type="transmembrane region" description="Helical" evidence="7">
    <location>
        <begin position="32"/>
        <end position="53"/>
    </location>
</feature>
<evidence type="ECO:0000256" key="7">
    <source>
        <dbReference type="SAM" id="Phobius"/>
    </source>
</evidence>
<evidence type="ECO:0000256" key="6">
    <source>
        <dbReference type="ARBA" id="ARBA00023136"/>
    </source>
</evidence>
<comment type="similarity">
    <text evidence="2">Belongs to the bacterial sugar transferase family.</text>
</comment>
<dbReference type="InterPro" id="IPR017475">
    <property type="entry name" value="EPS_sugar_tfrase"/>
</dbReference>
<feature type="transmembrane region" description="Helical" evidence="7">
    <location>
        <begin position="298"/>
        <end position="318"/>
    </location>
</feature>
<dbReference type="RefSeq" id="WP_131763998.1">
    <property type="nucleotide sequence ID" value="NZ_CAACUY010000458.1"/>
</dbReference>
<keyword evidence="3 9" id="KW-0808">Transferase</keyword>
<dbReference type="EMBL" id="JBHTGP010000013">
    <property type="protein sequence ID" value="MFD0688147.1"/>
    <property type="molecule type" value="Genomic_DNA"/>
</dbReference>
<dbReference type="Gene3D" id="3.40.50.720">
    <property type="entry name" value="NAD(P)-binding Rossmann-like Domain"/>
    <property type="match status" value="1"/>
</dbReference>
<dbReference type="GO" id="GO:0016740">
    <property type="term" value="F:transferase activity"/>
    <property type="evidence" value="ECO:0007669"/>
    <property type="project" value="UniProtKB-KW"/>
</dbReference>
<dbReference type="Pfam" id="PF13727">
    <property type="entry name" value="CoA_binding_3"/>
    <property type="match status" value="1"/>
</dbReference>
<evidence type="ECO:0000256" key="3">
    <source>
        <dbReference type="ARBA" id="ARBA00022679"/>
    </source>
</evidence>
<evidence type="ECO:0000256" key="1">
    <source>
        <dbReference type="ARBA" id="ARBA00004141"/>
    </source>
</evidence>
<evidence type="ECO:0000256" key="2">
    <source>
        <dbReference type="ARBA" id="ARBA00006464"/>
    </source>
</evidence>
<name>A0ABW2XT87_9ACTN</name>
<feature type="transmembrane region" description="Helical" evidence="7">
    <location>
        <begin position="65"/>
        <end position="84"/>
    </location>
</feature>
<dbReference type="Pfam" id="PF02397">
    <property type="entry name" value="Bac_transf"/>
    <property type="match status" value="1"/>
</dbReference>
<proteinExistence type="inferred from homology"/>
<dbReference type="InterPro" id="IPR003362">
    <property type="entry name" value="Bact_transf"/>
</dbReference>
<feature type="domain" description="Bacterial sugar transferase" evidence="8">
    <location>
        <begin position="292"/>
        <end position="484"/>
    </location>
</feature>
<feature type="transmembrane region" description="Helical" evidence="7">
    <location>
        <begin position="121"/>
        <end position="142"/>
    </location>
</feature>
<dbReference type="EC" id="2.7.8.-" evidence="9"/>
<evidence type="ECO:0000256" key="4">
    <source>
        <dbReference type="ARBA" id="ARBA00022692"/>
    </source>
</evidence>
<keyword evidence="10" id="KW-1185">Reference proteome</keyword>